<organism evidence="7 8">
    <name type="scientific">Acidaminococcus intestini (strain RyC-MR95)</name>
    <dbReference type="NCBI Taxonomy" id="568816"/>
    <lineage>
        <taxon>Bacteria</taxon>
        <taxon>Bacillati</taxon>
        <taxon>Bacillota</taxon>
        <taxon>Negativicutes</taxon>
        <taxon>Acidaminococcales</taxon>
        <taxon>Acidaminococcaceae</taxon>
        <taxon>Acidaminococcus</taxon>
    </lineage>
</organism>
<dbReference type="GO" id="GO:0008233">
    <property type="term" value="F:peptidase activity"/>
    <property type="evidence" value="ECO:0007669"/>
    <property type="project" value="UniProtKB-KW"/>
</dbReference>
<name>G4Q5J3_ACIIR</name>
<dbReference type="Pfam" id="PF01546">
    <property type="entry name" value="Peptidase_M20"/>
    <property type="match status" value="1"/>
</dbReference>
<dbReference type="InterPro" id="IPR047177">
    <property type="entry name" value="Pept_M20A"/>
</dbReference>
<evidence type="ECO:0000256" key="3">
    <source>
        <dbReference type="ARBA" id="ARBA00022723"/>
    </source>
</evidence>
<dbReference type="EMBL" id="CP003058">
    <property type="protein sequence ID" value="AEQ22096.1"/>
    <property type="molecule type" value="Genomic_DNA"/>
</dbReference>
<dbReference type="Gene3D" id="1.10.150.900">
    <property type="match status" value="1"/>
</dbReference>
<dbReference type="SUPFAM" id="SSF55031">
    <property type="entry name" value="Bacterial exopeptidase dimerisation domain"/>
    <property type="match status" value="1"/>
</dbReference>
<dbReference type="PANTHER" id="PTHR45962">
    <property type="entry name" value="N-FATTY-ACYL-AMINO ACID SYNTHASE/HYDROLASE PM20D1"/>
    <property type="match status" value="1"/>
</dbReference>
<evidence type="ECO:0000256" key="4">
    <source>
        <dbReference type="ARBA" id="ARBA00022801"/>
    </source>
</evidence>
<dbReference type="InterPro" id="IPR011650">
    <property type="entry name" value="Peptidase_M20_dimer"/>
</dbReference>
<dbReference type="HOGENOM" id="CLU_021802_11_1_9"/>
<evidence type="ECO:0000256" key="5">
    <source>
        <dbReference type="ARBA" id="ARBA00022833"/>
    </source>
</evidence>
<accession>G4Q5J3</accession>
<dbReference type="InterPro" id="IPR036264">
    <property type="entry name" value="Bact_exopeptidase_dim_dom"/>
</dbReference>
<reference evidence="7 8" key="1">
    <citation type="journal article" date="2011" name="J. Bacteriol.">
        <title>Complete genome sequence of Acidaminococcus intestini RYC-MR95, a Gram-negative bacterium from the phylum Firmicutes.</title>
        <authorList>
            <person name="D'Auria G."/>
            <person name="Galan J.C."/>
            <person name="Rodriguez-Alcayna M."/>
            <person name="Moya A."/>
            <person name="Baquero F."/>
            <person name="Latorre A."/>
        </authorList>
    </citation>
    <scope>NUCLEOTIDE SEQUENCE [LARGE SCALE GENOMIC DNA]</scope>
    <source>
        <strain evidence="7 8">RyC-MR95</strain>
    </source>
</reference>
<keyword evidence="4" id="KW-0378">Hydrolase</keyword>
<gene>
    <name evidence="7" type="ordered locus">Acin_0867</name>
</gene>
<dbReference type="GO" id="GO:0046872">
    <property type="term" value="F:metal ion binding"/>
    <property type="evidence" value="ECO:0007669"/>
    <property type="project" value="UniProtKB-KW"/>
</dbReference>
<dbReference type="AlphaFoldDB" id="G4Q5J3"/>
<dbReference type="PATRIC" id="fig|568816.4.peg.838"/>
<dbReference type="GO" id="GO:0006508">
    <property type="term" value="P:proteolysis"/>
    <property type="evidence" value="ECO:0007669"/>
    <property type="project" value="UniProtKB-KW"/>
</dbReference>
<evidence type="ECO:0000256" key="2">
    <source>
        <dbReference type="ARBA" id="ARBA00022670"/>
    </source>
</evidence>
<dbReference type="SUPFAM" id="SSF53187">
    <property type="entry name" value="Zn-dependent exopeptidases"/>
    <property type="match status" value="1"/>
</dbReference>
<proteinExistence type="inferred from homology"/>
<keyword evidence="5" id="KW-0862">Zinc</keyword>
<dbReference type="InParanoid" id="G4Q5J3"/>
<protein>
    <submittedName>
        <fullName evidence="7">Peptidase M20</fullName>
    </submittedName>
</protein>
<dbReference type="InterPro" id="IPR002933">
    <property type="entry name" value="Peptidase_M20"/>
</dbReference>
<feature type="domain" description="Peptidase M20 dimerisation" evidence="6">
    <location>
        <begin position="205"/>
        <end position="345"/>
    </location>
</feature>
<dbReference type="eggNOG" id="COG0624">
    <property type="taxonomic scope" value="Bacteria"/>
</dbReference>
<dbReference type="PROSITE" id="PS00758">
    <property type="entry name" value="ARGE_DAPE_CPG2_1"/>
    <property type="match status" value="1"/>
</dbReference>
<sequence>MKGAAKMTVPTKEILADHLSQMIQMKTVSNSDVNKVDWSEFEKLHKLFETLYPHVYEVMEVDRVGRAGLQFHYHPKETAKKPLLLMSHQDVVEIGDRSQWSHDPFSGLLLDDSVYGRGTTDCKHLVLSELEALESLFAEGFRPDYDLYLSLGYSEEVYLENDVDGAQRLVDHLAEKGVHIGTILDEGGGLFPEAGGRLAAHIGLGEKAAVNYEIYCDRKGGHSSKPGNGTALGAVAKAVVAIEAYPFPYRLTPLVEAQLAATAPLKEEPVRSIYADPKGHFEALCTLAQEDPALDAMLHTTVAFTMAQASTQPNVLPSHAAVGLSVRILQGDTVESVERRLQGFLPEGVKIRHISGKDPVPASTPDSDSYRLLTKILHAVYGNELLAIPFLMLGATDTRYYKPITDTVLLFTGHVHDNRWGAAHQVNEHIPVDALPASVEFFRSFLLAY</sequence>
<keyword evidence="2" id="KW-0645">Protease</keyword>
<dbReference type="Pfam" id="PF07687">
    <property type="entry name" value="M20_dimer"/>
    <property type="match status" value="1"/>
</dbReference>
<evidence type="ECO:0000259" key="6">
    <source>
        <dbReference type="Pfam" id="PF07687"/>
    </source>
</evidence>
<keyword evidence="3" id="KW-0479">Metal-binding</keyword>
<dbReference type="Gene3D" id="3.30.70.360">
    <property type="match status" value="1"/>
</dbReference>
<evidence type="ECO:0000313" key="7">
    <source>
        <dbReference type="EMBL" id="AEQ22096.1"/>
    </source>
</evidence>
<keyword evidence="8" id="KW-1185">Reference proteome</keyword>
<dbReference type="InterPro" id="IPR001261">
    <property type="entry name" value="ArgE/DapE_CS"/>
</dbReference>
<evidence type="ECO:0000256" key="1">
    <source>
        <dbReference type="ARBA" id="ARBA00006247"/>
    </source>
</evidence>
<evidence type="ECO:0000313" key="8">
    <source>
        <dbReference type="Proteomes" id="UP000007093"/>
    </source>
</evidence>
<comment type="similarity">
    <text evidence="1">Belongs to the peptidase M20A family.</text>
</comment>
<dbReference type="KEGG" id="ain:Acin_0867"/>
<dbReference type="Gene3D" id="3.40.630.10">
    <property type="entry name" value="Zn peptidases"/>
    <property type="match status" value="1"/>
</dbReference>
<dbReference type="Proteomes" id="UP000007093">
    <property type="component" value="Chromosome"/>
</dbReference>
<dbReference type="PANTHER" id="PTHR45962:SF1">
    <property type="entry name" value="N-FATTY-ACYL-AMINO ACID SYNTHASE_HYDROLASE PM20D1"/>
    <property type="match status" value="1"/>
</dbReference>